<sequence>MSVMVLLHIPWASRVWDLPFLTALTSLEGFYKDKNAPINYPEPLSVSLRSPVELICKGPCAPLLSGI</sequence>
<dbReference type="AlphaFoldDB" id="A0A2T0S0Q1"/>
<gene>
    <name evidence="1" type="ORF">CLV58_13513</name>
</gene>
<dbReference type="Proteomes" id="UP000238375">
    <property type="component" value="Unassembled WGS sequence"/>
</dbReference>
<proteinExistence type="predicted"/>
<evidence type="ECO:0000313" key="2">
    <source>
        <dbReference type="Proteomes" id="UP000238375"/>
    </source>
</evidence>
<reference evidence="1 2" key="1">
    <citation type="submission" date="2018-03" db="EMBL/GenBank/DDBJ databases">
        <title>Genomic Encyclopedia of Archaeal and Bacterial Type Strains, Phase II (KMG-II): from individual species to whole genera.</title>
        <authorList>
            <person name="Goeker M."/>
        </authorList>
    </citation>
    <scope>NUCLEOTIDE SEQUENCE [LARGE SCALE GENOMIC DNA]</scope>
    <source>
        <strain evidence="1 2">DSM 28354</strain>
    </source>
</reference>
<accession>A0A2T0S0Q1</accession>
<protein>
    <submittedName>
        <fullName evidence="1">Uncharacterized protein</fullName>
    </submittedName>
</protein>
<name>A0A2T0S0Q1_9BACT</name>
<dbReference type="EMBL" id="PVTE01000035">
    <property type="protein sequence ID" value="PRY27011.1"/>
    <property type="molecule type" value="Genomic_DNA"/>
</dbReference>
<comment type="caution">
    <text evidence="1">The sequence shown here is derived from an EMBL/GenBank/DDBJ whole genome shotgun (WGS) entry which is preliminary data.</text>
</comment>
<organism evidence="1 2">
    <name type="scientific">Spirosoma oryzae</name>
    <dbReference type="NCBI Taxonomy" id="1469603"/>
    <lineage>
        <taxon>Bacteria</taxon>
        <taxon>Pseudomonadati</taxon>
        <taxon>Bacteroidota</taxon>
        <taxon>Cytophagia</taxon>
        <taxon>Cytophagales</taxon>
        <taxon>Cytophagaceae</taxon>
        <taxon>Spirosoma</taxon>
    </lineage>
</organism>
<evidence type="ECO:0000313" key="1">
    <source>
        <dbReference type="EMBL" id="PRY27011.1"/>
    </source>
</evidence>
<keyword evidence="2" id="KW-1185">Reference proteome</keyword>